<dbReference type="Proteomes" id="UP000590740">
    <property type="component" value="Unassembled WGS sequence"/>
</dbReference>
<protein>
    <submittedName>
        <fullName evidence="8">Lauroyl/myristoyl acyltransferase</fullName>
    </submittedName>
</protein>
<evidence type="ECO:0000256" key="4">
    <source>
        <dbReference type="ARBA" id="ARBA00022679"/>
    </source>
</evidence>
<proteinExistence type="predicted"/>
<comment type="caution">
    <text evidence="8">The sequence shown here is derived from an EMBL/GenBank/DDBJ whole genome shotgun (WGS) entry which is preliminary data.</text>
</comment>
<dbReference type="GO" id="GO:0009247">
    <property type="term" value="P:glycolipid biosynthetic process"/>
    <property type="evidence" value="ECO:0007669"/>
    <property type="project" value="UniProtKB-ARBA"/>
</dbReference>
<evidence type="ECO:0000256" key="2">
    <source>
        <dbReference type="ARBA" id="ARBA00022475"/>
    </source>
</evidence>
<dbReference type="AlphaFoldDB" id="A0A7W8DM83"/>
<keyword evidence="2" id="KW-1003">Cell membrane</keyword>
<dbReference type="EMBL" id="JACHIG010000012">
    <property type="protein sequence ID" value="MBB5034952.1"/>
    <property type="molecule type" value="Genomic_DNA"/>
</dbReference>
<feature type="transmembrane region" description="Helical" evidence="7">
    <location>
        <begin position="12"/>
        <end position="39"/>
    </location>
</feature>
<evidence type="ECO:0000256" key="6">
    <source>
        <dbReference type="ARBA" id="ARBA00023315"/>
    </source>
</evidence>
<sequence length="292" mass="33382">MGLHDACWTRVILFFMSWVPAWVFMVALHPITLLVYVLAAGPRETVRANLSALIPGKGASSMDVYQVFLQFALTYLDRLWHIHFRKEIDWEIIGREDFEELQEHKGGALIFTVHSGNYDIGAGLFARKFRRPIHTVRMPEASDSLQKLRKQELCEEERREPNLHIHYNEPGGHLGMELFRLLMAGEVVCVQGDRVLGEVTPMQVSCEGVTFRIPRGPMVLAEVTNVPCYAVFLSRRGLLSYRIEIGKPFHPGGQKAKAAEISAKWVAVMHRFLSQHWDQWFVFEPLVSRDAA</sequence>
<dbReference type="PANTHER" id="PTHR30606">
    <property type="entry name" value="LIPID A BIOSYNTHESIS LAUROYL ACYLTRANSFERASE"/>
    <property type="match status" value="1"/>
</dbReference>
<reference evidence="8 9" key="1">
    <citation type="submission" date="2020-08" db="EMBL/GenBank/DDBJ databases">
        <title>Genomic Encyclopedia of Type Strains, Phase IV (KMG-IV): sequencing the most valuable type-strain genomes for metagenomic binning, comparative biology and taxonomic classification.</title>
        <authorList>
            <person name="Goeker M."/>
        </authorList>
    </citation>
    <scope>NUCLEOTIDE SEQUENCE [LARGE SCALE GENOMIC DNA]</scope>
    <source>
        <strain evidence="8 9">DSM 12252</strain>
    </source>
</reference>
<accession>A0A7W8DM83</accession>
<keyword evidence="5 7" id="KW-0472">Membrane</keyword>
<evidence type="ECO:0000256" key="3">
    <source>
        <dbReference type="ARBA" id="ARBA00022519"/>
    </source>
</evidence>
<keyword evidence="7" id="KW-0812">Transmembrane</keyword>
<gene>
    <name evidence="8" type="ORF">HNQ65_004560</name>
</gene>
<keyword evidence="4 8" id="KW-0808">Transferase</keyword>
<keyword evidence="7" id="KW-1133">Transmembrane helix</keyword>
<evidence type="ECO:0000313" key="9">
    <source>
        <dbReference type="Proteomes" id="UP000590740"/>
    </source>
</evidence>
<organism evidence="8 9">
    <name type="scientific">Prosthecobacter vanneervenii</name>
    <dbReference type="NCBI Taxonomy" id="48466"/>
    <lineage>
        <taxon>Bacteria</taxon>
        <taxon>Pseudomonadati</taxon>
        <taxon>Verrucomicrobiota</taxon>
        <taxon>Verrucomicrobiia</taxon>
        <taxon>Verrucomicrobiales</taxon>
        <taxon>Verrucomicrobiaceae</taxon>
        <taxon>Prosthecobacter</taxon>
    </lineage>
</organism>
<dbReference type="RefSeq" id="WP_184343252.1">
    <property type="nucleotide sequence ID" value="NZ_JACHIG010000012.1"/>
</dbReference>
<dbReference type="GO" id="GO:0005886">
    <property type="term" value="C:plasma membrane"/>
    <property type="evidence" value="ECO:0007669"/>
    <property type="project" value="UniProtKB-SubCell"/>
</dbReference>
<evidence type="ECO:0000256" key="5">
    <source>
        <dbReference type="ARBA" id="ARBA00023136"/>
    </source>
</evidence>
<evidence type="ECO:0000313" key="8">
    <source>
        <dbReference type="EMBL" id="MBB5034952.1"/>
    </source>
</evidence>
<dbReference type="GO" id="GO:0016746">
    <property type="term" value="F:acyltransferase activity"/>
    <property type="evidence" value="ECO:0007669"/>
    <property type="project" value="UniProtKB-KW"/>
</dbReference>
<dbReference type="Pfam" id="PF03279">
    <property type="entry name" value="Lip_A_acyltrans"/>
    <property type="match status" value="1"/>
</dbReference>
<dbReference type="PANTHER" id="PTHR30606:SF10">
    <property type="entry name" value="PHOSPHATIDYLINOSITOL MANNOSIDE ACYLTRANSFERASE"/>
    <property type="match status" value="1"/>
</dbReference>
<comment type="subcellular location">
    <subcellularLocation>
        <location evidence="1">Cell inner membrane</location>
    </subcellularLocation>
</comment>
<evidence type="ECO:0000256" key="7">
    <source>
        <dbReference type="SAM" id="Phobius"/>
    </source>
</evidence>
<evidence type="ECO:0000256" key="1">
    <source>
        <dbReference type="ARBA" id="ARBA00004533"/>
    </source>
</evidence>
<dbReference type="InterPro" id="IPR004960">
    <property type="entry name" value="LipA_acyltrans"/>
</dbReference>
<keyword evidence="6 8" id="KW-0012">Acyltransferase</keyword>
<keyword evidence="3" id="KW-0997">Cell inner membrane</keyword>
<name>A0A7W8DM83_9BACT</name>
<keyword evidence="9" id="KW-1185">Reference proteome</keyword>